<protein>
    <submittedName>
        <fullName evidence="1">Uncharacterized protein</fullName>
    </submittedName>
</protein>
<dbReference type="EMBL" id="GECZ01017339">
    <property type="protein sequence ID" value="JAS52430.1"/>
    <property type="molecule type" value="Transcribed_RNA"/>
</dbReference>
<gene>
    <name evidence="1" type="ORF">g.14441</name>
</gene>
<name>A0A1B6FQH8_9HEMI</name>
<dbReference type="AlphaFoldDB" id="A0A1B6FQH8"/>
<evidence type="ECO:0000313" key="1">
    <source>
        <dbReference type="EMBL" id="JAS52430.1"/>
    </source>
</evidence>
<reference evidence="1" key="1">
    <citation type="submission" date="2015-11" db="EMBL/GenBank/DDBJ databases">
        <title>De novo transcriptome assembly of four potential Pierce s Disease insect vectors from Arizona vineyards.</title>
        <authorList>
            <person name="Tassone E.E."/>
        </authorList>
    </citation>
    <scope>NUCLEOTIDE SEQUENCE</scope>
</reference>
<proteinExistence type="predicted"/>
<accession>A0A1B6FQH8</accession>
<organism evidence="1">
    <name type="scientific">Cuerna arida</name>
    <dbReference type="NCBI Taxonomy" id="1464854"/>
    <lineage>
        <taxon>Eukaryota</taxon>
        <taxon>Metazoa</taxon>
        <taxon>Ecdysozoa</taxon>
        <taxon>Arthropoda</taxon>
        <taxon>Hexapoda</taxon>
        <taxon>Insecta</taxon>
        <taxon>Pterygota</taxon>
        <taxon>Neoptera</taxon>
        <taxon>Paraneoptera</taxon>
        <taxon>Hemiptera</taxon>
        <taxon>Auchenorrhyncha</taxon>
        <taxon>Membracoidea</taxon>
        <taxon>Cicadellidae</taxon>
        <taxon>Cicadellinae</taxon>
        <taxon>Proconiini</taxon>
        <taxon>Cuerna</taxon>
    </lineage>
</organism>
<sequence length="221" mass="25219">MNILLNLLPNEFQAYKKYAKPAKLVCLKKEVCGEQAFEEMLSRQPNFYSDDSTKFCQSVYAEPHPNNWKLPSHPCGNHFHFIVDFSVILPENKVSTAYVVCYDCGLYVETVLYDTTIKAAVKDICQNILQLDLSVEGNDVRKAVIRLPTRSVSLDGCSFVEGLMGVTPLTGIPHKPSVFVRTRLFYVFNLKQHIHSSIHKSATNHKRHAQLKETLEKFRID</sequence>